<protein>
    <submittedName>
        <fullName evidence="1">Uncharacterized protein</fullName>
    </submittedName>
</protein>
<sequence>MENILEVNQVKKYYKIKTGLLQKTQYVKAVDDVSFSIKKDKLLDW</sequence>
<organism evidence="1">
    <name type="scientific">Staphylococcus aureus</name>
    <dbReference type="NCBI Taxonomy" id="1280"/>
    <lineage>
        <taxon>Bacteria</taxon>
        <taxon>Bacillati</taxon>
        <taxon>Bacillota</taxon>
        <taxon>Bacilli</taxon>
        <taxon>Bacillales</taxon>
        <taxon>Staphylococcaceae</taxon>
        <taxon>Staphylococcus</taxon>
    </lineage>
</organism>
<dbReference type="AlphaFoldDB" id="A0A5S9I3Q3"/>
<accession>A0A5S9I3Q3</accession>
<reference evidence="1" key="1">
    <citation type="submission" date="2019-06" db="EMBL/GenBank/DDBJ databases">
        <title>A novel staphylococcal enterotoxin, SE02, involved in a staphylococcal food poisoning outbreak that occurred in Tokyo in 2004.</title>
        <authorList>
            <person name="Suzuki Y."/>
            <person name="Kubota H."/>
            <person name="Kato R."/>
            <person name="Sadamasu K."/>
        </authorList>
    </citation>
    <scope>NUCLEOTIDE SEQUENCE</scope>
    <source>
        <strain evidence="1">Tokyo12482</strain>
    </source>
</reference>
<gene>
    <name evidence="1" type="ORF">TMSFP482_08820</name>
</gene>
<name>A0A5S9I3Q3_STAAU</name>
<dbReference type="EMBL" id="AP019713">
    <property type="protein sequence ID" value="BBK67026.1"/>
    <property type="molecule type" value="Genomic_DNA"/>
</dbReference>
<evidence type="ECO:0000313" key="1">
    <source>
        <dbReference type="EMBL" id="BBK67026.1"/>
    </source>
</evidence>
<proteinExistence type="predicted"/>